<dbReference type="NCBIfam" id="TIGR00589">
    <property type="entry name" value="ogt"/>
    <property type="match status" value="1"/>
</dbReference>
<evidence type="ECO:0000256" key="5">
    <source>
        <dbReference type="ARBA" id="ARBA00022679"/>
    </source>
</evidence>
<organism evidence="12 13">
    <name type="scientific">Microbacterium saccharophilum</name>
    <dbReference type="NCBI Taxonomy" id="1213358"/>
    <lineage>
        <taxon>Bacteria</taxon>
        <taxon>Bacillati</taxon>
        <taxon>Actinomycetota</taxon>
        <taxon>Actinomycetes</taxon>
        <taxon>Micrococcales</taxon>
        <taxon>Microbacteriaceae</taxon>
        <taxon>Microbacterium</taxon>
    </lineage>
</organism>
<dbReference type="Pfam" id="PF02870">
    <property type="entry name" value="Methyltransf_1N"/>
    <property type="match status" value="1"/>
</dbReference>
<dbReference type="GO" id="GO:0006281">
    <property type="term" value="P:DNA repair"/>
    <property type="evidence" value="ECO:0007669"/>
    <property type="project" value="UniProtKB-KW"/>
</dbReference>
<dbReference type="Gene3D" id="3.30.160.70">
    <property type="entry name" value="Methylated DNA-protein cysteine methyltransferase domain"/>
    <property type="match status" value="1"/>
</dbReference>
<comment type="caution">
    <text evidence="12">The sequence shown here is derived from an EMBL/GenBank/DDBJ whole genome shotgun (WGS) entry which is preliminary data.</text>
</comment>
<dbReference type="FunFam" id="1.10.10.10:FF:000214">
    <property type="entry name" value="Methylated-DNA--protein-cysteine methyltransferase"/>
    <property type="match status" value="1"/>
</dbReference>
<evidence type="ECO:0000256" key="4">
    <source>
        <dbReference type="ARBA" id="ARBA00022603"/>
    </source>
</evidence>
<evidence type="ECO:0000256" key="6">
    <source>
        <dbReference type="ARBA" id="ARBA00022763"/>
    </source>
</evidence>
<dbReference type="InterPro" id="IPR036388">
    <property type="entry name" value="WH-like_DNA-bd_sf"/>
</dbReference>
<evidence type="ECO:0000313" key="13">
    <source>
        <dbReference type="Proteomes" id="UP000198702"/>
    </source>
</evidence>
<evidence type="ECO:0000259" key="11">
    <source>
        <dbReference type="Pfam" id="PF02870"/>
    </source>
</evidence>
<accession>A0A7Z7CXH6</accession>
<keyword evidence="6" id="KW-0227">DNA damage</keyword>
<evidence type="ECO:0000256" key="1">
    <source>
        <dbReference type="ARBA" id="ARBA00001286"/>
    </source>
</evidence>
<dbReference type="InterPro" id="IPR036631">
    <property type="entry name" value="MGMT_N_sf"/>
</dbReference>
<dbReference type="PANTHER" id="PTHR10815:SF13">
    <property type="entry name" value="METHYLATED-DNA--PROTEIN-CYSTEINE METHYLTRANSFERASE"/>
    <property type="match status" value="1"/>
</dbReference>
<dbReference type="InterPro" id="IPR036217">
    <property type="entry name" value="MethylDNA_cys_MeTrfase_DNAb"/>
</dbReference>
<keyword evidence="4 12" id="KW-0489">Methyltransferase</keyword>
<evidence type="ECO:0000313" key="12">
    <source>
        <dbReference type="EMBL" id="SFI21823.1"/>
    </source>
</evidence>
<dbReference type="AlphaFoldDB" id="A0A7Z7CXH6"/>
<dbReference type="GO" id="GO:0032259">
    <property type="term" value="P:methylation"/>
    <property type="evidence" value="ECO:0007669"/>
    <property type="project" value="UniProtKB-KW"/>
</dbReference>
<dbReference type="EC" id="2.1.1.63" evidence="3"/>
<feature type="region of interest" description="Disordered" evidence="9">
    <location>
        <begin position="1"/>
        <end position="50"/>
    </location>
</feature>
<name>A0A7Z7CXH6_9MICO</name>
<sequence length="220" mass="22829">MPPLRDAPVRSAVPPPRPSEARDPQTRLAGRSTASPRRHHGGMTSPAYSVHPTPIGEALIVVTDEGLVTLDILDAPVDAVLSGLSARLHAVPAEDAAATAGVAGQLDEYFAGARRDFDLELDWQLASGFVRAALQAVCDIPYGETASYAEVAIMAGSPGANRAVGTACARTPMSIVVPAHRVVRSDGSIGEYGGHPERKRFLLDLEGAGAAPGRKAAPGE</sequence>
<dbReference type="Gene3D" id="1.10.10.10">
    <property type="entry name" value="Winged helix-like DNA-binding domain superfamily/Winged helix DNA-binding domain"/>
    <property type="match status" value="1"/>
</dbReference>
<dbReference type="InterPro" id="IPR014048">
    <property type="entry name" value="MethylDNA_cys_MeTrfase_DNA-bd"/>
</dbReference>
<dbReference type="Pfam" id="PF01035">
    <property type="entry name" value="DNA_binding_1"/>
    <property type="match status" value="1"/>
</dbReference>
<dbReference type="SUPFAM" id="SSF46767">
    <property type="entry name" value="Methylated DNA-protein cysteine methyltransferase, C-terminal domain"/>
    <property type="match status" value="1"/>
</dbReference>
<dbReference type="InterPro" id="IPR008332">
    <property type="entry name" value="MethylG_MeTrfase_N"/>
</dbReference>
<comment type="catalytic activity">
    <reaction evidence="1">
        <text>a 4-O-methyl-thymidine in DNA + L-cysteinyl-[protein] = a thymidine in DNA + S-methyl-L-cysteinyl-[protein]</text>
        <dbReference type="Rhea" id="RHEA:53428"/>
        <dbReference type="Rhea" id="RHEA-COMP:10131"/>
        <dbReference type="Rhea" id="RHEA-COMP:10132"/>
        <dbReference type="Rhea" id="RHEA-COMP:13555"/>
        <dbReference type="Rhea" id="RHEA-COMP:13556"/>
        <dbReference type="ChEBI" id="CHEBI:29950"/>
        <dbReference type="ChEBI" id="CHEBI:82612"/>
        <dbReference type="ChEBI" id="CHEBI:137386"/>
        <dbReference type="ChEBI" id="CHEBI:137387"/>
        <dbReference type="EC" id="2.1.1.63"/>
    </reaction>
</comment>
<evidence type="ECO:0000256" key="2">
    <source>
        <dbReference type="ARBA" id="ARBA00008711"/>
    </source>
</evidence>
<feature type="domain" description="Methylated-DNA-[protein]-cysteine S-methyltransferase DNA binding" evidence="10">
    <location>
        <begin position="129"/>
        <end position="208"/>
    </location>
</feature>
<protein>
    <recommendedName>
        <fullName evidence="3">methylated-DNA--[protein]-cysteine S-methyltransferase</fullName>
        <ecNumber evidence="3">2.1.1.63</ecNumber>
    </recommendedName>
</protein>
<dbReference type="SUPFAM" id="SSF53155">
    <property type="entry name" value="Methylated DNA-protein cysteine methyltransferase domain"/>
    <property type="match status" value="1"/>
</dbReference>
<reference evidence="12 13" key="1">
    <citation type="submission" date="2016-10" db="EMBL/GenBank/DDBJ databases">
        <authorList>
            <person name="Varghese N."/>
            <person name="Submissions S."/>
        </authorList>
    </citation>
    <scope>NUCLEOTIDE SEQUENCE [LARGE SCALE GENOMIC DNA]</scope>
    <source>
        <strain evidence="12 13">UNC380MFSha3.1</strain>
    </source>
</reference>
<dbReference type="CDD" id="cd06445">
    <property type="entry name" value="ATase"/>
    <property type="match status" value="1"/>
</dbReference>
<dbReference type="Proteomes" id="UP000198702">
    <property type="component" value="Unassembled WGS sequence"/>
</dbReference>
<evidence type="ECO:0000256" key="3">
    <source>
        <dbReference type="ARBA" id="ARBA00011918"/>
    </source>
</evidence>
<dbReference type="PANTHER" id="PTHR10815">
    <property type="entry name" value="METHYLATED-DNA--PROTEIN-CYSTEINE METHYLTRANSFERASE"/>
    <property type="match status" value="1"/>
</dbReference>
<keyword evidence="5 12" id="KW-0808">Transferase</keyword>
<proteinExistence type="inferred from homology"/>
<dbReference type="GO" id="GO:0003908">
    <property type="term" value="F:methylated-DNA-[protein]-cysteine S-methyltransferase activity"/>
    <property type="evidence" value="ECO:0007669"/>
    <property type="project" value="UniProtKB-EC"/>
</dbReference>
<keyword evidence="7" id="KW-0234">DNA repair</keyword>
<evidence type="ECO:0000259" key="10">
    <source>
        <dbReference type="Pfam" id="PF01035"/>
    </source>
</evidence>
<feature type="domain" description="Methylguanine DNA methyltransferase ribonuclease-like" evidence="11">
    <location>
        <begin position="48"/>
        <end position="122"/>
    </location>
</feature>
<evidence type="ECO:0000256" key="8">
    <source>
        <dbReference type="ARBA" id="ARBA00049348"/>
    </source>
</evidence>
<comment type="similarity">
    <text evidence="2">Belongs to the MGMT family.</text>
</comment>
<evidence type="ECO:0000256" key="9">
    <source>
        <dbReference type="SAM" id="MobiDB-lite"/>
    </source>
</evidence>
<evidence type="ECO:0000256" key="7">
    <source>
        <dbReference type="ARBA" id="ARBA00023204"/>
    </source>
</evidence>
<comment type="catalytic activity">
    <reaction evidence="8">
        <text>a 6-O-methyl-2'-deoxyguanosine in DNA + L-cysteinyl-[protein] = S-methyl-L-cysteinyl-[protein] + a 2'-deoxyguanosine in DNA</text>
        <dbReference type="Rhea" id="RHEA:24000"/>
        <dbReference type="Rhea" id="RHEA-COMP:10131"/>
        <dbReference type="Rhea" id="RHEA-COMP:10132"/>
        <dbReference type="Rhea" id="RHEA-COMP:11367"/>
        <dbReference type="Rhea" id="RHEA-COMP:11368"/>
        <dbReference type="ChEBI" id="CHEBI:29950"/>
        <dbReference type="ChEBI" id="CHEBI:82612"/>
        <dbReference type="ChEBI" id="CHEBI:85445"/>
        <dbReference type="ChEBI" id="CHEBI:85448"/>
        <dbReference type="EC" id="2.1.1.63"/>
    </reaction>
</comment>
<gene>
    <name evidence="12" type="ORF">SAMN04487751_0449</name>
</gene>
<dbReference type="EMBL" id="FOQZ01000001">
    <property type="protein sequence ID" value="SFI21823.1"/>
    <property type="molecule type" value="Genomic_DNA"/>
</dbReference>